<keyword evidence="5" id="KW-1185">Reference proteome</keyword>
<evidence type="ECO:0000259" key="3">
    <source>
        <dbReference type="Pfam" id="PF19413"/>
    </source>
</evidence>
<dbReference type="Pfam" id="PF14559">
    <property type="entry name" value="TPR_19"/>
    <property type="match status" value="1"/>
</dbReference>
<dbReference type="SUPFAM" id="SSF48452">
    <property type="entry name" value="TPR-like"/>
    <property type="match status" value="1"/>
</dbReference>
<name>A0ABS9BW14_9BACT</name>
<proteinExistence type="predicted"/>
<keyword evidence="2" id="KW-0732">Signal</keyword>
<feature type="domain" description="YaiO beta-barrel" evidence="3">
    <location>
        <begin position="192"/>
        <end position="362"/>
    </location>
</feature>
<evidence type="ECO:0000256" key="2">
    <source>
        <dbReference type="SAM" id="SignalP"/>
    </source>
</evidence>
<dbReference type="InterPro" id="IPR030887">
    <property type="entry name" value="Beta-barrel_YaiO"/>
</dbReference>
<dbReference type="InterPro" id="IPR011990">
    <property type="entry name" value="TPR-like_helical_dom_sf"/>
</dbReference>
<feature type="signal peptide" evidence="2">
    <location>
        <begin position="1"/>
        <end position="33"/>
    </location>
</feature>
<dbReference type="Gene3D" id="1.25.40.10">
    <property type="entry name" value="Tetratricopeptide repeat domain"/>
    <property type="match status" value="1"/>
</dbReference>
<sequence>MHKMILHIKSKAWWPSFALLCLLSWSLTFSLQAQESFDPDVLYQDARKLILDGKREEGRAILQKVLGKYPTYADVLILMGRSFSWDGKYDSAAVYFERALAASPNYEDAYVGYIDDLFWEGNYEKAEKVLNQGLEKIGLSSVALKYRKSRLLNYRENYKEALDIAKEVFQADPKMEGLMAYIRNLQRLTRVNAVGGTYDYDSFMGAISPWHTYSVYGRTRTDFTGALIARVTHSQRFDSRGTQAELDAYPSLGKNSYGYFNVGYSGASFFPKFRFGTSVFWNLPKAYELEIGYRYLQFSEVTHIITGSVGKYVSNWWFNFRLNFIPGTEGSSTSGNLQTRYYFKGPEDFIGLQVSTGVSPDEESRDFQSQLLNSYRVRLGYQQLWTDRWMGFGFVGYSRDEISKDNFRNNLNISIGTEFRF</sequence>
<comment type="caution">
    <text evidence="4">The sequence shown here is derived from an EMBL/GenBank/DDBJ whole genome shotgun (WGS) entry which is preliminary data.</text>
</comment>
<dbReference type="EMBL" id="JAKEVZ010000007">
    <property type="protein sequence ID" value="MCF1751505.1"/>
    <property type="molecule type" value="Genomic_DNA"/>
</dbReference>
<dbReference type="InterPro" id="IPR019734">
    <property type="entry name" value="TPR_rpt"/>
</dbReference>
<evidence type="ECO:0000313" key="5">
    <source>
        <dbReference type="Proteomes" id="UP001201449"/>
    </source>
</evidence>
<dbReference type="RefSeq" id="WP_234861488.1">
    <property type="nucleotide sequence ID" value="NZ_JAKEVZ010000007.1"/>
</dbReference>
<feature type="repeat" description="TPR" evidence="1">
    <location>
        <begin position="73"/>
        <end position="106"/>
    </location>
</feature>
<gene>
    <name evidence="4" type="ORF">L0U89_10530</name>
</gene>
<accession>A0ABS9BW14</accession>
<reference evidence="4 5" key="1">
    <citation type="submission" date="2022-01" db="EMBL/GenBank/DDBJ databases">
        <title>Mariniradius saccharolyticus sp. nov., isolated from sediment of a river.</title>
        <authorList>
            <person name="Liu H."/>
        </authorList>
    </citation>
    <scope>NUCLEOTIDE SEQUENCE [LARGE SCALE GENOMIC DNA]</scope>
    <source>
        <strain evidence="4 5">RY-2</strain>
    </source>
</reference>
<dbReference type="NCBIfam" id="TIGR04390">
    <property type="entry name" value="OMP_YaiO_dom"/>
    <property type="match status" value="1"/>
</dbReference>
<keyword evidence="1" id="KW-0802">TPR repeat</keyword>
<dbReference type="Pfam" id="PF19413">
    <property type="entry name" value="YaiO"/>
    <property type="match status" value="1"/>
</dbReference>
<evidence type="ECO:0000256" key="1">
    <source>
        <dbReference type="PROSITE-ProRule" id="PRU00339"/>
    </source>
</evidence>
<evidence type="ECO:0000313" key="4">
    <source>
        <dbReference type="EMBL" id="MCF1751505.1"/>
    </source>
</evidence>
<dbReference type="SMART" id="SM00028">
    <property type="entry name" value="TPR"/>
    <property type="match status" value="3"/>
</dbReference>
<dbReference type="PROSITE" id="PS50005">
    <property type="entry name" value="TPR"/>
    <property type="match status" value="1"/>
</dbReference>
<dbReference type="Proteomes" id="UP001201449">
    <property type="component" value="Unassembled WGS sequence"/>
</dbReference>
<organism evidence="4 5">
    <name type="scientific">Mariniradius sediminis</name>
    <dbReference type="NCBI Taxonomy" id="2909237"/>
    <lineage>
        <taxon>Bacteria</taxon>
        <taxon>Pseudomonadati</taxon>
        <taxon>Bacteroidota</taxon>
        <taxon>Cytophagia</taxon>
        <taxon>Cytophagales</taxon>
        <taxon>Cyclobacteriaceae</taxon>
        <taxon>Mariniradius</taxon>
    </lineage>
</organism>
<feature type="chain" id="PRO_5046784198" evidence="2">
    <location>
        <begin position="34"/>
        <end position="421"/>
    </location>
</feature>
<protein>
    <submittedName>
        <fullName evidence="4">YaiO family outer membrane beta-barrel protein</fullName>
    </submittedName>
</protein>